<dbReference type="InterPro" id="IPR000277">
    <property type="entry name" value="Cys/Met-Metab_PyrdxlP-dep_enz"/>
</dbReference>
<feature type="compositionally biased region" description="Polar residues" evidence="9">
    <location>
        <begin position="530"/>
        <end position="540"/>
    </location>
</feature>
<evidence type="ECO:0000256" key="8">
    <source>
        <dbReference type="ARBA" id="ARBA00083849"/>
    </source>
</evidence>
<organism evidence="10 11">
    <name type="scientific">Amanita muscaria (strain Koide BX008)</name>
    <dbReference type="NCBI Taxonomy" id="946122"/>
    <lineage>
        <taxon>Eukaryota</taxon>
        <taxon>Fungi</taxon>
        <taxon>Dikarya</taxon>
        <taxon>Basidiomycota</taxon>
        <taxon>Agaricomycotina</taxon>
        <taxon>Agaricomycetes</taxon>
        <taxon>Agaricomycetidae</taxon>
        <taxon>Agaricales</taxon>
        <taxon>Pluteineae</taxon>
        <taxon>Amanitaceae</taxon>
        <taxon>Amanita</taxon>
    </lineage>
</organism>
<comment type="cofactor">
    <cofactor evidence="1">
        <name>pyridoxal 5'-phosphate</name>
        <dbReference type="ChEBI" id="CHEBI:597326"/>
    </cofactor>
</comment>
<evidence type="ECO:0000256" key="5">
    <source>
        <dbReference type="ARBA" id="ARBA00058439"/>
    </source>
</evidence>
<dbReference type="EC" id="2.5.1.48" evidence="7"/>
<dbReference type="FunFam" id="3.90.1150.10:FF:000063">
    <property type="entry name" value="Probable cystathionine gamma-synthase"/>
    <property type="match status" value="1"/>
</dbReference>
<dbReference type="PANTHER" id="PTHR42699">
    <property type="match status" value="1"/>
</dbReference>
<dbReference type="FunCoup" id="A0A0C2X397">
    <property type="interactions" value="120"/>
</dbReference>
<dbReference type="OrthoDB" id="10047078at2759"/>
<dbReference type="Proteomes" id="UP000054549">
    <property type="component" value="Unassembled WGS sequence"/>
</dbReference>
<dbReference type="GO" id="GO:0019346">
    <property type="term" value="P:transsulfuration"/>
    <property type="evidence" value="ECO:0007669"/>
    <property type="project" value="InterPro"/>
</dbReference>
<evidence type="ECO:0000313" key="11">
    <source>
        <dbReference type="Proteomes" id="UP000054549"/>
    </source>
</evidence>
<comment type="function">
    <text evidence="5">Catalyzes the formation of L-cystathionine from O-succinyl-L-homoserine (OSHS) and L-cysteine, via a gamma-replacement reaction. In the absence of thiol, catalyzes gamma-elimination to form 2-oxobutanoate, succinate and ammonia.</text>
</comment>
<evidence type="ECO:0000256" key="1">
    <source>
        <dbReference type="ARBA" id="ARBA00001933"/>
    </source>
</evidence>
<dbReference type="InParanoid" id="A0A0C2X397"/>
<evidence type="ECO:0000256" key="4">
    <source>
        <dbReference type="ARBA" id="ARBA00051441"/>
    </source>
</evidence>
<proteinExistence type="predicted"/>
<evidence type="ECO:0000256" key="6">
    <source>
        <dbReference type="ARBA" id="ARBA00060510"/>
    </source>
</evidence>
<protein>
    <recommendedName>
        <fullName evidence="7">cystathionine gamma-synthase</fullName>
        <ecNumber evidence="7">2.5.1.48</ecNumber>
    </recommendedName>
    <alternativeName>
        <fullName evidence="8">O-succinylhomoserine (thiol)-lyase</fullName>
    </alternativeName>
</protein>
<dbReference type="InterPro" id="IPR015422">
    <property type="entry name" value="PyrdxlP-dep_Trfase_small"/>
</dbReference>
<evidence type="ECO:0000313" key="10">
    <source>
        <dbReference type="EMBL" id="KIL63188.1"/>
    </source>
</evidence>
<keyword evidence="2" id="KW-0808">Transferase</keyword>
<dbReference type="STRING" id="946122.A0A0C2X397"/>
<dbReference type="GO" id="GO:0003962">
    <property type="term" value="F:cystathionine gamma-synthase activity"/>
    <property type="evidence" value="ECO:0007669"/>
    <property type="project" value="UniProtKB-EC"/>
</dbReference>
<dbReference type="SUPFAM" id="SSF53383">
    <property type="entry name" value="PLP-dependent transferases"/>
    <property type="match status" value="1"/>
</dbReference>
<comment type="catalytic activity">
    <reaction evidence="4">
        <text>O-succinyl-L-homoserine + L-cysteine = L,L-cystathionine + succinate + H(+)</text>
        <dbReference type="Rhea" id="RHEA:20397"/>
        <dbReference type="ChEBI" id="CHEBI:15378"/>
        <dbReference type="ChEBI" id="CHEBI:30031"/>
        <dbReference type="ChEBI" id="CHEBI:35235"/>
        <dbReference type="ChEBI" id="CHEBI:57661"/>
        <dbReference type="ChEBI" id="CHEBI:58161"/>
        <dbReference type="EC" id="2.5.1.48"/>
    </reaction>
</comment>
<feature type="region of interest" description="Disordered" evidence="9">
    <location>
        <begin position="526"/>
        <end position="545"/>
    </location>
</feature>
<sequence>MLVTTSFPNVPLGDPVPPYSLHAVSVSLPTWRDNVDYELGEERVLNRMTSGYPRFFIPLNIQKLASICEQKYSFQAEKCLLVPSRKIAHHCRSFIENRSAALGKPCTARCVEERRKQLSDSPTQEAKTMSLYIVLFPSDAWNIAKEFWQHTGLGISSRFAENFLSLFEDALNTNSVLQYPTKMHHRHYSVKCTVFNAPTVHSRHSSASEDGEFSLDHNTYLEERYGRNLPLGVAATAKRALRRRLAGVLIKDVAEDCAGGEPCAGQKDAMVGPSSRGVTSLAEDDVYLLPTGMSAIWSAHQCLLGVGPQGKSVCFGFPYTDTLKILQKWGPGCHFFGHGLDSDIEELEKLLEREQAERPDEKPILALFTEFPSNPLLRSANLPRLRELADKYGFAIVVDETIGSIVNVEVVQYADIIASSLTKIFSGDANVMGGCLVLNPQGKYYHALKKHLEATFEDIFFNEDAIYLERNSRDFKRRIRRINVNTEAVCDFLRTHSIAAGHTGVIKEVFYPKYITPENYEWCRKKGKSASPTSSLATNGKNEDEDEGGYGGLFSLTFTSKGASEAFFDALECFKGPSLGTNFTLACPYTILAHFGELDWAAGYGVEEGLVRVSIGMEDKEDMIRKFEVALRAAERAHTKEKA</sequence>
<evidence type="ECO:0000256" key="9">
    <source>
        <dbReference type="SAM" id="MobiDB-lite"/>
    </source>
</evidence>
<evidence type="ECO:0000256" key="3">
    <source>
        <dbReference type="ARBA" id="ARBA00022898"/>
    </source>
</evidence>
<dbReference type="AlphaFoldDB" id="A0A0C2X397"/>
<name>A0A0C2X397_AMAMK</name>
<dbReference type="Pfam" id="PF01053">
    <property type="entry name" value="Cys_Met_Meta_PP"/>
    <property type="match status" value="1"/>
</dbReference>
<comment type="pathway">
    <text evidence="6">Amino-acid biosynthesis; L-methionine biosynthesis via de novo pathway; L-cystathionine from O-succinyl-L-homoserine: step 1/1.</text>
</comment>
<evidence type="ECO:0000256" key="2">
    <source>
        <dbReference type="ARBA" id="ARBA00022679"/>
    </source>
</evidence>
<dbReference type="HOGENOM" id="CLU_011302_1_0_1"/>
<dbReference type="Gene3D" id="3.90.1150.10">
    <property type="entry name" value="Aspartate Aminotransferase, domain 1"/>
    <property type="match status" value="1"/>
</dbReference>
<dbReference type="GO" id="GO:0030170">
    <property type="term" value="F:pyridoxal phosphate binding"/>
    <property type="evidence" value="ECO:0007669"/>
    <property type="project" value="InterPro"/>
</dbReference>
<dbReference type="PANTHER" id="PTHR42699:SF1">
    <property type="entry name" value="CYSTATHIONINE GAMMA-SYNTHASE-RELATED"/>
    <property type="match status" value="1"/>
</dbReference>
<keyword evidence="11" id="KW-1185">Reference proteome</keyword>
<accession>A0A0C2X397</accession>
<dbReference type="InterPro" id="IPR051750">
    <property type="entry name" value="Trans-sulfuration_enzymes"/>
</dbReference>
<keyword evidence="3" id="KW-0663">Pyridoxal phosphate</keyword>
<evidence type="ECO:0000256" key="7">
    <source>
        <dbReference type="ARBA" id="ARBA00066530"/>
    </source>
</evidence>
<dbReference type="FunFam" id="3.40.640.10:FF:000094">
    <property type="entry name" value="Probable cystathionine gamma-synthase"/>
    <property type="match status" value="1"/>
</dbReference>
<reference evidence="10 11" key="1">
    <citation type="submission" date="2014-04" db="EMBL/GenBank/DDBJ databases">
        <title>Evolutionary Origins and Diversification of the Mycorrhizal Mutualists.</title>
        <authorList>
            <consortium name="DOE Joint Genome Institute"/>
            <consortium name="Mycorrhizal Genomics Consortium"/>
            <person name="Kohler A."/>
            <person name="Kuo A."/>
            <person name="Nagy L.G."/>
            <person name="Floudas D."/>
            <person name="Copeland A."/>
            <person name="Barry K.W."/>
            <person name="Cichocki N."/>
            <person name="Veneault-Fourrey C."/>
            <person name="LaButti K."/>
            <person name="Lindquist E.A."/>
            <person name="Lipzen A."/>
            <person name="Lundell T."/>
            <person name="Morin E."/>
            <person name="Murat C."/>
            <person name="Riley R."/>
            <person name="Ohm R."/>
            <person name="Sun H."/>
            <person name="Tunlid A."/>
            <person name="Henrissat B."/>
            <person name="Grigoriev I.V."/>
            <person name="Hibbett D.S."/>
            <person name="Martin F."/>
        </authorList>
    </citation>
    <scope>NUCLEOTIDE SEQUENCE [LARGE SCALE GENOMIC DNA]</scope>
    <source>
        <strain evidence="10 11">Koide BX008</strain>
    </source>
</reference>
<dbReference type="Gene3D" id="3.40.640.10">
    <property type="entry name" value="Type I PLP-dependent aspartate aminotransferase-like (Major domain)"/>
    <property type="match status" value="1"/>
</dbReference>
<dbReference type="InterPro" id="IPR015421">
    <property type="entry name" value="PyrdxlP-dep_Trfase_major"/>
</dbReference>
<gene>
    <name evidence="10" type="ORF">M378DRAFT_80090</name>
</gene>
<dbReference type="InterPro" id="IPR015424">
    <property type="entry name" value="PyrdxlP-dep_Trfase"/>
</dbReference>
<dbReference type="EMBL" id="KN818262">
    <property type="protein sequence ID" value="KIL63188.1"/>
    <property type="molecule type" value="Genomic_DNA"/>
</dbReference>